<comment type="caution">
    <text evidence="1">The sequence shown here is derived from an EMBL/GenBank/DDBJ whole genome shotgun (WGS) entry which is preliminary data.</text>
</comment>
<name>A0A3R6Z0Z9_9STRA</name>
<protein>
    <submittedName>
        <fullName evidence="1">Uncharacterized protein</fullName>
    </submittedName>
</protein>
<dbReference type="EMBL" id="QUSY01000835">
    <property type="protein sequence ID" value="RHY27123.1"/>
    <property type="molecule type" value="Genomic_DNA"/>
</dbReference>
<dbReference type="Proteomes" id="UP000285060">
    <property type="component" value="Unassembled WGS sequence"/>
</dbReference>
<dbReference type="AlphaFoldDB" id="A0A3R6Z0Z9"/>
<dbReference type="VEuPathDB" id="FungiDB:H310_00907"/>
<sequence length="107" mass="12227">MSCVAGVLELKLKKKLAADPQAVVYSGIQSPVKTKVRGGKGHHKRNPLANVRLDNLSIHEKSFKKEREDIMEHLKFPSPTRKYIEHEVVLKKHKDKYARESLPPVYS</sequence>
<gene>
    <name evidence="1" type="ORF">DYB32_007033</name>
</gene>
<evidence type="ECO:0000313" key="1">
    <source>
        <dbReference type="EMBL" id="RHY27123.1"/>
    </source>
</evidence>
<keyword evidence="2" id="KW-1185">Reference proteome</keyword>
<organism evidence="1 2">
    <name type="scientific">Aphanomyces invadans</name>
    <dbReference type="NCBI Taxonomy" id="157072"/>
    <lineage>
        <taxon>Eukaryota</taxon>
        <taxon>Sar</taxon>
        <taxon>Stramenopiles</taxon>
        <taxon>Oomycota</taxon>
        <taxon>Saprolegniomycetes</taxon>
        <taxon>Saprolegniales</taxon>
        <taxon>Verrucalvaceae</taxon>
        <taxon>Aphanomyces</taxon>
    </lineage>
</organism>
<evidence type="ECO:0000313" key="2">
    <source>
        <dbReference type="Proteomes" id="UP000285060"/>
    </source>
</evidence>
<accession>A0A3R6Z0Z9</accession>
<proteinExistence type="predicted"/>
<reference evidence="1 2" key="1">
    <citation type="submission" date="2018-08" db="EMBL/GenBank/DDBJ databases">
        <title>Aphanomyces genome sequencing and annotation.</title>
        <authorList>
            <person name="Minardi D."/>
            <person name="Oidtmann B."/>
            <person name="Van Der Giezen M."/>
            <person name="Studholme D.J."/>
        </authorList>
    </citation>
    <scope>NUCLEOTIDE SEQUENCE [LARGE SCALE GENOMIC DNA]</scope>
    <source>
        <strain evidence="1 2">NJM0002</strain>
    </source>
</reference>